<evidence type="ECO:0000256" key="2">
    <source>
        <dbReference type="SAM" id="Phobius"/>
    </source>
</evidence>
<evidence type="ECO:0000313" key="3">
    <source>
        <dbReference type="EMBL" id="PPR05149.1"/>
    </source>
</evidence>
<keyword evidence="2" id="KW-1133">Transmembrane helix</keyword>
<keyword evidence="2" id="KW-0472">Membrane</keyword>
<gene>
    <name evidence="3" type="ORF">CVT26_012235</name>
</gene>
<feature type="region of interest" description="Disordered" evidence="1">
    <location>
        <begin position="196"/>
        <end position="234"/>
    </location>
</feature>
<feature type="transmembrane region" description="Helical" evidence="2">
    <location>
        <begin position="132"/>
        <end position="156"/>
    </location>
</feature>
<reference evidence="3 4" key="1">
    <citation type="journal article" date="2018" name="Evol. Lett.">
        <title>Horizontal gene cluster transfer increased hallucinogenic mushroom diversity.</title>
        <authorList>
            <person name="Reynolds H.T."/>
            <person name="Vijayakumar V."/>
            <person name="Gluck-Thaler E."/>
            <person name="Korotkin H.B."/>
            <person name="Matheny P.B."/>
            <person name="Slot J.C."/>
        </authorList>
    </citation>
    <scope>NUCLEOTIDE SEQUENCE [LARGE SCALE GENOMIC DNA]</scope>
    <source>
        <strain evidence="3 4">SRW20</strain>
    </source>
</reference>
<feature type="transmembrane region" description="Helical" evidence="2">
    <location>
        <begin position="53"/>
        <end position="77"/>
    </location>
</feature>
<protein>
    <recommendedName>
        <fullName evidence="5">Transmembrane protein</fullName>
    </recommendedName>
</protein>
<proteinExistence type="predicted"/>
<comment type="caution">
    <text evidence="3">The sequence shown here is derived from an EMBL/GenBank/DDBJ whole genome shotgun (WGS) entry which is preliminary data.</text>
</comment>
<accession>A0A409YQ82</accession>
<sequence length="234" mass="25187">MSESSAVLIGLEVTFACLLSAPTAILGAVTLTEITNISADTQHALGQTLWRRYVAAVAAGMMGGWVWGFIIFCCICLDPQRPNIMRAICFSIVLTTALWVIFLALSPWHPERNLPSDVRSLTTVRKLFRDVLALKCLVIITLTLFLALALTLTYVLKTSPAPTAGNIHATPSDVLSRITQDGLAEGQAQSSIKKDLETGLRGATDTHQEPISTLQTEDKSETEAGRMATMDGAG</sequence>
<dbReference type="OrthoDB" id="3127381at2759"/>
<feature type="transmembrane region" description="Helical" evidence="2">
    <location>
        <begin position="84"/>
        <end position="105"/>
    </location>
</feature>
<dbReference type="EMBL" id="NHYE01000514">
    <property type="protein sequence ID" value="PPR05149.1"/>
    <property type="molecule type" value="Genomic_DNA"/>
</dbReference>
<dbReference type="AlphaFoldDB" id="A0A409YQ82"/>
<dbReference type="InParanoid" id="A0A409YQ82"/>
<organism evidence="3 4">
    <name type="scientific">Gymnopilus dilepis</name>
    <dbReference type="NCBI Taxonomy" id="231916"/>
    <lineage>
        <taxon>Eukaryota</taxon>
        <taxon>Fungi</taxon>
        <taxon>Dikarya</taxon>
        <taxon>Basidiomycota</taxon>
        <taxon>Agaricomycotina</taxon>
        <taxon>Agaricomycetes</taxon>
        <taxon>Agaricomycetidae</taxon>
        <taxon>Agaricales</taxon>
        <taxon>Agaricineae</taxon>
        <taxon>Hymenogastraceae</taxon>
        <taxon>Gymnopilus</taxon>
    </lineage>
</organism>
<dbReference type="Proteomes" id="UP000284706">
    <property type="component" value="Unassembled WGS sequence"/>
</dbReference>
<name>A0A409YQ82_9AGAR</name>
<keyword evidence="2" id="KW-0812">Transmembrane</keyword>
<keyword evidence="4" id="KW-1185">Reference proteome</keyword>
<evidence type="ECO:0000313" key="4">
    <source>
        <dbReference type="Proteomes" id="UP000284706"/>
    </source>
</evidence>
<feature type="compositionally biased region" description="Basic and acidic residues" evidence="1">
    <location>
        <begin position="196"/>
        <end position="208"/>
    </location>
</feature>
<evidence type="ECO:0008006" key="5">
    <source>
        <dbReference type="Google" id="ProtNLM"/>
    </source>
</evidence>
<evidence type="ECO:0000256" key="1">
    <source>
        <dbReference type="SAM" id="MobiDB-lite"/>
    </source>
</evidence>